<reference evidence="6 7" key="1">
    <citation type="submission" date="2018-08" db="EMBL/GenBank/DDBJ databases">
        <title>Genome analysis of the thermophilic bacterium of the candidate phylum Aminicenantes from deep subsurface aquifer revealed its physiology and ecological role.</title>
        <authorList>
            <person name="Kadnikov V.V."/>
            <person name="Mardanov A.V."/>
            <person name="Beletsky A.V."/>
            <person name="Karnachuk O.V."/>
            <person name="Ravin N.V."/>
        </authorList>
    </citation>
    <scope>NUCLEOTIDE SEQUENCE [LARGE SCALE GENOMIC DNA]</scope>
    <source>
        <strain evidence="6">BY38</strain>
    </source>
</reference>
<dbReference type="HAMAP" id="MF_00279">
    <property type="entry name" value="PdxJ"/>
    <property type="match status" value="1"/>
</dbReference>
<feature type="binding site" evidence="4">
    <location>
        <position position="17"/>
    </location>
    <ligand>
        <name>3-amino-2-oxopropyl phosphate</name>
        <dbReference type="ChEBI" id="CHEBI:57279"/>
    </ligand>
</feature>
<evidence type="ECO:0000313" key="7">
    <source>
        <dbReference type="Proteomes" id="UP000257323"/>
    </source>
</evidence>
<gene>
    <name evidence="4" type="primary">pdxJ</name>
    <name evidence="6" type="ORF">OP8BY_1648</name>
</gene>
<feature type="active site" description="Proton acceptor" evidence="4">
    <location>
        <position position="42"/>
    </location>
</feature>
<protein>
    <recommendedName>
        <fullName evidence="4 5">Pyridoxine 5'-phosphate synthase</fullName>
        <shortName evidence="4">PNP synthase</shortName>
        <ecNumber evidence="4 5">2.6.99.2</ecNumber>
    </recommendedName>
</protein>
<dbReference type="Proteomes" id="UP000257323">
    <property type="component" value="Unassembled WGS sequence"/>
</dbReference>
<dbReference type="EMBL" id="QUAH01000003">
    <property type="protein sequence ID" value="RFT16470.1"/>
    <property type="molecule type" value="Genomic_DNA"/>
</dbReference>
<dbReference type="GO" id="GO:0005829">
    <property type="term" value="C:cytosol"/>
    <property type="evidence" value="ECO:0007669"/>
    <property type="project" value="TreeGrafter"/>
</dbReference>
<dbReference type="PANTHER" id="PTHR30456:SF0">
    <property type="entry name" value="PYRIDOXINE 5'-PHOSPHATE SYNTHASE"/>
    <property type="match status" value="1"/>
</dbReference>
<dbReference type="GO" id="GO:0033856">
    <property type="term" value="F:pyridoxine 5'-phosphate synthase activity"/>
    <property type="evidence" value="ECO:0007669"/>
    <property type="project" value="UniProtKB-UniRule"/>
</dbReference>
<feature type="binding site" evidence="4">
    <location>
        <position position="6"/>
    </location>
    <ligand>
        <name>3-amino-2-oxopropyl phosphate</name>
        <dbReference type="ChEBI" id="CHEBI:57279"/>
    </ligand>
</feature>
<proteinExistence type="inferred from homology"/>
<dbReference type="GO" id="GO:0008615">
    <property type="term" value="P:pyridoxine biosynthetic process"/>
    <property type="evidence" value="ECO:0007669"/>
    <property type="project" value="UniProtKB-UniRule"/>
</dbReference>
<keyword evidence="3 4" id="KW-0664">Pyridoxine biosynthesis</keyword>
<dbReference type="PANTHER" id="PTHR30456">
    <property type="entry name" value="PYRIDOXINE 5'-PHOSPHATE SYNTHASE"/>
    <property type="match status" value="1"/>
</dbReference>
<feature type="binding site" evidence="4">
    <location>
        <position position="99"/>
    </location>
    <ligand>
        <name>1-deoxy-D-xylulose 5-phosphate</name>
        <dbReference type="ChEBI" id="CHEBI:57792"/>
    </ligand>
</feature>
<dbReference type="UniPathway" id="UPA00244">
    <property type="reaction ID" value="UER00313"/>
</dbReference>
<comment type="function">
    <text evidence="4">Catalyzes the complicated ring closure reaction between the two acyclic compounds 1-deoxy-D-xylulose-5-phosphate (DXP) and 3-amino-2-oxopropyl phosphate (1-amino-acetone-3-phosphate or AAP) to form pyridoxine 5'-phosphate (PNP) and inorganic phosphate.</text>
</comment>
<dbReference type="EC" id="2.6.99.2" evidence="4 5"/>
<comment type="subcellular location">
    <subcellularLocation>
        <location evidence="4">Cytoplasm</location>
    </subcellularLocation>
</comment>
<feature type="binding site" evidence="4">
    <location>
        <position position="191"/>
    </location>
    <ligand>
        <name>3-amino-2-oxopropyl phosphate</name>
        <dbReference type="ChEBI" id="CHEBI:57279"/>
    </ligand>
</feature>
<dbReference type="InterPro" id="IPR013785">
    <property type="entry name" value="Aldolase_TIM"/>
</dbReference>
<evidence type="ECO:0000256" key="4">
    <source>
        <dbReference type="HAMAP-Rule" id="MF_00279"/>
    </source>
</evidence>
<dbReference type="CDD" id="cd00003">
    <property type="entry name" value="PNPsynthase"/>
    <property type="match status" value="1"/>
</dbReference>
<comment type="catalytic activity">
    <reaction evidence="4">
        <text>3-amino-2-oxopropyl phosphate + 1-deoxy-D-xylulose 5-phosphate = pyridoxine 5'-phosphate + phosphate + 2 H2O + H(+)</text>
        <dbReference type="Rhea" id="RHEA:15265"/>
        <dbReference type="ChEBI" id="CHEBI:15377"/>
        <dbReference type="ChEBI" id="CHEBI:15378"/>
        <dbReference type="ChEBI" id="CHEBI:43474"/>
        <dbReference type="ChEBI" id="CHEBI:57279"/>
        <dbReference type="ChEBI" id="CHEBI:57792"/>
        <dbReference type="ChEBI" id="CHEBI:58589"/>
        <dbReference type="EC" id="2.6.99.2"/>
    </reaction>
</comment>
<keyword evidence="1 4" id="KW-0963">Cytoplasm</keyword>
<evidence type="ECO:0000256" key="1">
    <source>
        <dbReference type="ARBA" id="ARBA00022490"/>
    </source>
</evidence>
<dbReference type="NCBIfam" id="NF003627">
    <property type="entry name" value="PRK05265.1-5"/>
    <property type="match status" value="1"/>
</dbReference>
<dbReference type="Gene3D" id="3.20.20.70">
    <property type="entry name" value="Aldolase class I"/>
    <property type="match status" value="1"/>
</dbReference>
<evidence type="ECO:0000256" key="3">
    <source>
        <dbReference type="ARBA" id="ARBA00023096"/>
    </source>
</evidence>
<comment type="caution">
    <text evidence="6">The sequence shown here is derived from an EMBL/GenBank/DDBJ whole genome shotgun (WGS) entry which is preliminary data.</text>
</comment>
<organism evidence="6 7">
    <name type="scientific">Candidatus Saccharicenans subterraneus</name>
    <dbReference type="NCBI Taxonomy" id="2508984"/>
    <lineage>
        <taxon>Bacteria</taxon>
        <taxon>Candidatus Aminicenantota</taxon>
        <taxon>Candidatus Aminicenantia</taxon>
        <taxon>Candidatus Aminicenantales</taxon>
        <taxon>Candidatus Saccharicenantaceae</taxon>
        <taxon>Candidatus Saccharicenans</taxon>
    </lineage>
</organism>
<comment type="similarity">
    <text evidence="4">Belongs to the PNP synthase family.</text>
</comment>
<dbReference type="NCBIfam" id="TIGR00559">
    <property type="entry name" value="pdxJ"/>
    <property type="match status" value="1"/>
</dbReference>
<accession>A0A3E2BNY3</accession>
<feature type="binding site" evidence="4">
    <location>
        <position position="44"/>
    </location>
    <ligand>
        <name>1-deoxy-D-xylulose 5-phosphate</name>
        <dbReference type="ChEBI" id="CHEBI:57792"/>
    </ligand>
</feature>
<dbReference type="NCBIfam" id="NF003625">
    <property type="entry name" value="PRK05265.1-3"/>
    <property type="match status" value="1"/>
</dbReference>
<comment type="pathway">
    <text evidence="4">Cofactor biosynthesis; pyridoxine 5'-phosphate biosynthesis; pyridoxine 5'-phosphate from D-erythrose 4-phosphate: step 5/5.</text>
</comment>
<evidence type="ECO:0000256" key="2">
    <source>
        <dbReference type="ARBA" id="ARBA00022679"/>
    </source>
</evidence>
<dbReference type="Pfam" id="PF03740">
    <property type="entry name" value="PdxJ"/>
    <property type="match status" value="1"/>
</dbReference>
<dbReference type="InterPro" id="IPR004569">
    <property type="entry name" value="PyrdxlP_synth_PdxJ"/>
</dbReference>
<dbReference type="SUPFAM" id="SSF63892">
    <property type="entry name" value="Pyridoxine 5'-phosphate synthase"/>
    <property type="match status" value="1"/>
</dbReference>
<feature type="active site" description="Proton donor" evidence="4">
    <location>
        <position position="190"/>
    </location>
</feature>
<dbReference type="AlphaFoldDB" id="A0A3E2BNY3"/>
<feature type="binding site" evidence="4">
    <location>
        <begin position="8"/>
        <end position="9"/>
    </location>
    <ligand>
        <name>1-deoxy-D-xylulose 5-phosphate</name>
        <dbReference type="ChEBI" id="CHEBI:57792"/>
    </ligand>
</feature>
<feature type="binding site" evidence="4">
    <location>
        <begin position="212"/>
        <end position="213"/>
    </location>
    <ligand>
        <name>3-amino-2-oxopropyl phosphate</name>
        <dbReference type="ChEBI" id="CHEBI:57279"/>
    </ligand>
</feature>
<evidence type="ECO:0000256" key="5">
    <source>
        <dbReference type="NCBIfam" id="TIGR00559"/>
    </source>
</evidence>
<sequence length="237" mass="26219">MHLSVNIDHIATIRQARKASEPEPVLAALLAEQAGAHGIVCHLRGDRRHIQERDLKLLRETIKTKLNLEMAATPEMLDIARKVKPDVVSLVPESPNEVTTQGGLDVIGHKKHLLAYIPQLKKAGIRVSIFVDPDRPQIEACRQVGVDLIELNTGKYAEARKDRDRQKHLEEVKRAAALARSLGLEVHAGHGLDYHNVRPIVEIEEITELSIGFAIVARAAMVGISQAVKDMLALLTR</sequence>
<feature type="active site" description="Proton acceptor" evidence="4">
    <location>
        <position position="69"/>
    </location>
</feature>
<dbReference type="InterPro" id="IPR036130">
    <property type="entry name" value="Pyridoxine-5'_phos_synth"/>
</dbReference>
<keyword evidence="2 4" id="KW-0808">Transferase</keyword>
<name>A0A3E2BNY3_9BACT</name>
<feature type="site" description="Transition state stabilizer" evidence="4">
    <location>
        <position position="150"/>
    </location>
</feature>
<evidence type="ECO:0000313" key="6">
    <source>
        <dbReference type="EMBL" id="RFT16470.1"/>
    </source>
</evidence>
<comment type="subunit">
    <text evidence="4">Homooctamer; tetramer of dimers.</text>
</comment>
<feature type="binding site" evidence="4">
    <location>
        <position position="49"/>
    </location>
    <ligand>
        <name>1-deoxy-D-xylulose 5-phosphate</name>
        <dbReference type="ChEBI" id="CHEBI:57792"/>
    </ligand>
</feature>